<dbReference type="PANTHER" id="PTHR46268">
    <property type="entry name" value="STRESS RESPONSE PROTEIN NHAX"/>
    <property type="match status" value="1"/>
</dbReference>
<dbReference type="PANTHER" id="PTHR46268:SF6">
    <property type="entry name" value="UNIVERSAL STRESS PROTEIN UP12"/>
    <property type="match status" value="1"/>
</dbReference>
<name>A0ABQ1UBU2_9BACT</name>
<sequence length="279" mass="29946">MAPNLLILTDFFAGANRALDYATNLAEPLGARLVLLHVHRASLLDPERFTGKLSNLGPEDMTLALNSLTRQLAVPVVAELGVGQVEDVVRDAVERHHPALIVLSRPQDSPTPDELVTTTALNLLRTSPYPLLVVPPAAPATTPPKRVALAADGGKFSLGASDVDAMRHLLSALHAELTVVHVTESATRHTAQQARESVEHTGLTRDLPAVHTCHVCQAEPAEGLMDAVREQQADLLVVIARPHTLLGRLFHRSVTARLVLHSPVPVLVLSATDSAKTQR</sequence>
<dbReference type="RefSeq" id="WP_188814685.1">
    <property type="nucleotide sequence ID" value="NZ_BMHT01000005.1"/>
</dbReference>
<dbReference type="Pfam" id="PF00582">
    <property type="entry name" value="Usp"/>
    <property type="match status" value="2"/>
</dbReference>
<organism evidence="3 4">
    <name type="scientific">Hymenobacter cavernae</name>
    <dbReference type="NCBI Taxonomy" id="2044852"/>
    <lineage>
        <taxon>Bacteria</taxon>
        <taxon>Pseudomonadati</taxon>
        <taxon>Bacteroidota</taxon>
        <taxon>Cytophagia</taxon>
        <taxon>Cytophagales</taxon>
        <taxon>Hymenobacteraceae</taxon>
        <taxon>Hymenobacter</taxon>
    </lineage>
</organism>
<proteinExistence type="inferred from homology"/>
<dbReference type="EMBL" id="BMHT01000005">
    <property type="protein sequence ID" value="GGF15390.1"/>
    <property type="molecule type" value="Genomic_DNA"/>
</dbReference>
<evidence type="ECO:0000313" key="3">
    <source>
        <dbReference type="EMBL" id="GGF15390.1"/>
    </source>
</evidence>
<keyword evidence="4" id="KW-1185">Reference proteome</keyword>
<gene>
    <name evidence="3" type="ORF">GCM10011383_28340</name>
</gene>
<accession>A0ABQ1UBU2</accession>
<dbReference type="InterPro" id="IPR006016">
    <property type="entry name" value="UspA"/>
</dbReference>
<evidence type="ECO:0000256" key="1">
    <source>
        <dbReference type="ARBA" id="ARBA00008791"/>
    </source>
</evidence>
<dbReference type="Proteomes" id="UP000632273">
    <property type="component" value="Unassembled WGS sequence"/>
</dbReference>
<comment type="similarity">
    <text evidence="1">Belongs to the universal stress protein A family.</text>
</comment>
<comment type="caution">
    <text evidence="3">The sequence shown here is derived from an EMBL/GenBank/DDBJ whole genome shotgun (WGS) entry which is preliminary data.</text>
</comment>
<dbReference type="CDD" id="cd00293">
    <property type="entry name" value="USP-like"/>
    <property type="match status" value="2"/>
</dbReference>
<feature type="domain" description="UspA" evidence="2">
    <location>
        <begin position="4"/>
        <end position="135"/>
    </location>
</feature>
<evidence type="ECO:0000259" key="2">
    <source>
        <dbReference type="Pfam" id="PF00582"/>
    </source>
</evidence>
<dbReference type="SUPFAM" id="SSF52402">
    <property type="entry name" value="Adenine nucleotide alpha hydrolases-like"/>
    <property type="match status" value="2"/>
</dbReference>
<dbReference type="Gene3D" id="3.40.50.12370">
    <property type="match status" value="1"/>
</dbReference>
<feature type="domain" description="UspA" evidence="2">
    <location>
        <begin position="147"/>
        <end position="269"/>
    </location>
</feature>
<protein>
    <recommendedName>
        <fullName evidence="2">UspA domain-containing protein</fullName>
    </recommendedName>
</protein>
<reference evidence="4" key="1">
    <citation type="journal article" date="2019" name="Int. J. Syst. Evol. Microbiol.">
        <title>The Global Catalogue of Microorganisms (GCM) 10K type strain sequencing project: providing services to taxonomists for standard genome sequencing and annotation.</title>
        <authorList>
            <consortium name="The Broad Institute Genomics Platform"/>
            <consortium name="The Broad Institute Genome Sequencing Center for Infectious Disease"/>
            <person name="Wu L."/>
            <person name="Ma J."/>
        </authorList>
    </citation>
    <scope>NUCLEOTIDE SEQUENCE [LARGE SCALE GENOMIC DNA]</scope>
    <source>
        <strain evidence="4">CGMCC 1.15197</strain>
    </source>
</reference>
<evidence type="ECO:0000313" key="4">
    <source>
        <dbReference type="Proteomes" id="UP000632273"/>
    </source>
</evidence>